<accession>A0A0F8WKN3</accession>
<gene>
    <name evidence="5" type="ORF">LCGC14_3056390</name>
</gene>
<evidence type="ECO:0000313" key="5">
    <source>
        <dbReference type="EMBL" id="KKK57248.1"/>
    </source>
</evidence>
<evidence type="ECO:0000259" key="4">
    <source>
        <dbReference type="Pfam" id="PF08352"/>
    </source>
</evidence>
<protein>
    <recommendedName>
        <fullName evidence="4">Oligopeptide/dipeptide ABC transporter C-terminal domain-containing protein</fullName>
    </recommendedName>
</protein>
<comment type="caution">
    <text evidence="5">The sequence shown here is derived from an EMBL/GenBank/DDBJ whole genome shotgun (WGS) entry which is preliminary data.</text>
</comment>
<dbReference type="Pfam" id="PF08352">
    <property type="entry name" value="oligo_HPY"/>
    <property type="match status" value="1"/>
</dbReference>
<feature type="domain" description="Oligopeptide/dipeptide ABC transporter C-terminal" evidence="4">
    <location>
        <begin position="1"/>
        <end position="57"/>
    </location>
</feature>
<sequence length="104" mass="11720">RPMMPYTAGLLRSVPRVEFSSGRRPVMETIGGNVPDPLILPPGCAFHPRCPLAEEICRHVQVSYGPQIGVVLEPEWLSAARRKKMTGPHIHFQLKKPIRWTTLI</sequence>
<keyword evidence="1" id="KW-0813">Transport</keyword>
<feature type="non-terminal residue" evidence="5">
    <location>
        <position position="1"/>
    </location>
</feature>
<evidence type="ECO:0000256" key="3">
    <source>
        <dbReference type="ARBA" id="ARBA00022840"/>
    </source>
</evidence>
<evidence type="ECO:0000256" key="2">
    <source>
        <dbReference type="ARBA" id="ARBA00022741"/>
    </source>
</evidence>
<evidence type="ECO:0000256" key="1">
    <source>
        <dbReference type="ARBA" id="ARBA00022448"/>
    </source>
</evidence>
<organism evidence="5">
    <name type="scientific">marine sediment metagenome</name>
    <dbReference type="NCBI Taxonomy" id="412755"/>
    <lineage>
        <taxon>unclassified sequences</taxon>
        <taxon>metagenomes</taxon>
        <taxon>ecological metagenomes</taxon>
    </lineage>
</organism>
<dbReference type="AlphaFoldDB" id="A0A0F8WKN3"/>
<name>A0A0F8WKN3_9ZZZZ</name>
<proteinExistence type="predicted"/>
<dbReference type="NCBIfam" id="TIGR01727">
    <property type="entry name" value="oligo_HPY"/>
    <property type="match status" value="1"/>
</dbReference>
<reference evidence="5" key="1">
    <citation type="journal article" date="2015" name="Nature">
        <title>Complex archaea that bridge the gap between prokaryotes and eukaryotes.</title>
        <authorList>
            <person name="Spang A."/>
            <person name="Saw J.H."/>
            <person name="Jorgensen S.L."/>
            <person name="Zaremba-Niedzwiedzka K."/>
            <person name="Martijn J."/>
            <person name="Lind A.E."/>
            <person name="van Eijk R."/>
            <person name="Schleper C."/>
            <person name="Guy L."/>
            <person name="Ettema T.J."/>
        </authorList>
    </citation>
    <scope>NUCLEOTIDE SEQUENCE</scope>
</reference>
<keyword evidence="2" id="KW-0547">Nucleotide-binding</keyword>
<dbReference type="EMBL" id="LAZR01064582">
    <property type="protein sequence ID" value="KKK57248.1"/>
    <property type="molecule type" value="Genomic_DNA"/>
</dbReference>
<dbReference type="InterPro" id="IPR013563">
    <property type="entry name" value="Oligopep_ABC_C"/>
</dbReference>
<keyword evidence="3" id="KW-0067">ATP-binding</keyword>
<dbReference type="GO" id="GO:0015833">
    <property type="term" value="P:peptide transport"/>
    <property type="evidence" value="ECO:0007669"/>
    <property type="project" value="InterPro"/>
</dbReference>
<dbReference type="GO" id="GO:0005524">
    <property type="term" value="F:ATP binding"/>
    <property type="evidence" value="ECO:0007669"/>
    <property type="project" value="UniProtKB-KW"/>
</dbReference>